<dbReference type="EMBL" id="CM039434">
    <property type="protein sequence ID" value="KAI4322666.1"/>
    <property type="molecule type" value="Genomic_DNA"/>
</dbReference>
<keyword evidence="2" id="KW-1185">Reference proteome</keyword>
<gene>
    <name evidence="1" type="ORF">L6164_022338</name>
</gene>
<accession>A0ACB9MHR4</accession>
<organism evidence="1 2">
    <name type="scientific">Bauhinia variegata</name>
    <name type="common">Purple orchid tree</name>
    <name type="synonym">Phanera variegata</name>
    <dbReference type="NCBI Taxonomy" id="167791"/>
    <lineage>
        <taxon>Eukaryota</taxon>
        <taxon>Viridiplantae</taxon>
        <taxon>Streptophyta</taxon>
        <taxon>Embryophyta</taxon>
        <taxon>Tracheophyta</taxon>
        <taxon>Spermatophyta</taxon>
        <taxon>Magnoliopsida</taxon>
        <taxon>eudicotyledons</taxon>
        <taxon>Gunneridae</taxon>
        <taxon>Pentapetalae</taxon>
        <taxon>rosids</taxon>
        <taxon>fabids</taxon>
        <taxon>Fabales</taxon>
        <taxon>Fabaceae</taxon>
        <taxon>Cercidoideae</taxon>
        <taxon>Cercideae</taxon>
        <taxon>Bauhiniinae</taxon>
        <taxon>Bauhinia</taxon>
    </lineage>
</organism>
<protein>
    <submittedName>
        <fullName evidence="1">Uncharacterized protein</fullName>
    </submittedName>
</protein>
<reference evidence="1 2" key="1">
    <citation type="journal article" date="2022" name="DNA Res.">
        <title>Chromosomal-level genome assembly of the orchid tree Bauhinia variegata (Leguminosae; Cercidoideae) supports the allotetraploid origin hypothesis of Bauhinia.</title>
        <authorList>
            <person name="Zhong Y."/>
            <person name="Chen Y."/>
            <person name="Zheng D."/>
            <person name="Pang J."/>
            <person name="Liu Y."/>
            <person name="Luo S."/>
            <person name="Meng S."/>
            <person name="Qian L."/>
            <person name="Wei D."/>
            <person name="Dai S."/>
            <person name="Zhou R."/>
        </authorList>
    </citation>
    <scope>NUCLEOTIDE SEQUENCE [LARGE SCALE GENOMIC DNA]</scope>
    <source>
        <strain evidence="1">BV-YZ2020</strain>
    </source>
</reference>
<comment type="caution">
    <text evidence="1">The sequence shown here is derived from an EMBL/GenBank/DDBJ whole genome shotgun (WGS) entry which is preliminary data.</text>
</comment>
<name>A0ACB9MHR4_BAUVA</name>
<sequence length="248" mass="28105">MDLDRYFENAVPQIDPFGEDKSFEKWNSATIDADTDSDRNGFDCNICLDIVQDPVVTLCGHLFCWPCIYKWLHFHTISSEYEEQHRPQCPVCKSQVSQSSLVPLYGRGSTTKPSKGHEAMAIPRRPLGPASMLDSSRSTSTRHRASQFYHRHYPQRFNSPTSNYASMLGSEPGSLTNAFDTTSGIFGEMIYARVFGNQVTNVYAYPDSYRLAGNNNPRIRRQLMQANKSLSRICSFLLCCVVLCLLLF</sequence>
<evidence type="ECO:0000313" key="1">
    <source>
        <dbReference type="EMBL" id="KAI4322666.1"/>
    </source>
</evidence>
<dbReference type="Proteomes" id="UP000828941">
    <property type="component" value="Chromosome 9"/>
</dbReference>
<proteinExistence type="predicted"/>
<evidence type="ECO:0000313" key="2">
    <source>
        <dbReference type="Proteomes" id="UP000828941"/>
    </source>
</evidence>